<feature type="compositionally biased region" description="Polar residues" evidence="2">
    <location>
        <begin position="379"/>
        <end position="390"/>
    </location>
</feature>
<protein>
    <recommendedName>
        <fullName evidence="5">APOBEC-like N-terminal domain-containing protein</fullName>
    </recommendedName>
</protein>
<evidence type="ECO:0000256" key="1">
    <source>
        <dbReference type="SAM" id="Coils"/>
    </source>
</evidence>
<evidence type="ECO:0008006" key="5">
    <source>
        <dbReference type="Google" id="ProtNLM"/>
    </source>
</evidence>
<reference evidence="4" key="1">
    <citation type="journal article" date="2016" name="Genome Announc.">
        <title>Draft Genome Sequences of Five Rapidly Growing Mycobacterium Species, M. thermoresistibile, M. fortuitum subsp. acetamidolyticum, M. canariasense, M. brisbanense, and M. novocastrense.</title>
        <authorList>
            <person name="Katahira K."/>
            <person name="Ogura Y."/>
            <person name="Gotoh Y."/>
            <person name="Hayashi T."/>
        </authorList>
    </citation>
    <scope>NUCLEOTIDE SEQUENCE [LARGE SCALE GENOMIC DNA]</scope>
    <source>
        <strain evidence="4">JCM15654</strain>
    </source>
</reference>
<keyword evidence="4" id="KW-1185">Reference proteome</keyword>
<evidence type="ECO:0000256" key="2">
    <source>
        <dbReference type="SAM" id="MobiDB-lite"/>
    </source>
</evidence>
<name>A0A100W3P0_9MYCO</name>
<organism evidence="3 4">
    <name type="scientific">Mycolicibacterium brisbanense</name>
    <dbReference type="NCBI Taxonomy" id="146020"/>
    <lineage>
        <taxon>Bacteria</taxon>
        <taxon>Bacillati</taxon>
        <taxon>Actinomycetota</taxon>
        <taxon>Actinomycetes</taxon>
        <taxon>Mycobacteriales</taxon>
        <taxon>Mycobacteriaceae</taxon>
        <taxon>Mycolicibacterium</taxon>
    </lineage>
</organism>
<feature type="compositionally biased region" description="Basic and acidic residues" evidence="2">
    <location>
        <begin position="1169"/>
        <end position="1179"/>
    </location>
</feature>
<feature type="region of interest" description="Disordered" evidence="2">
    <location>
        <begin position="298"/>
        <end position="414"/>
    </location>
</feature>
<dbReference type="STRING" id="146020.RMCB_5144"/>
<reference evidence="4" key="2">
    <citation type="submission" date="2016-02" db="EMBL/GenBank/DDBJ databases">
        <title>Draft genome sequence of five rapidly growing Mycobacterium species.</title>
        <authorList>
            <person name="Katahira K."/>
            <person name="Gotou Y."/>
            <person name="Iida K."/>
            <person name="Ogura Y."/>
            <person name="Hayashi T."/>
        </authorList>
    </citation>
    <scope>NUCLEOTIDE SEQUENCE [LARGE SCALE GENOMIC DNA]</scope>
    <source>
        <strain evidence="4">JCM15654</strain>
    </source>
</reference>
<comment type="caution">
    <text evidence="3">The sequence shown here is derived from an EMBL/GenBank/DDBJ whole genome shotgun (WGS) entry which is preliminary data.</text>
</comment>
<proteinExistence type="predicted"/>
<dbReference type="RefSeq" id="WP_234792242.1">
    <property type="nucleotide sequence ID" value="NZ_BCSX01000045.1"/>
</dbReference>
<accession>A0A100W3P0</accession>
<feature type="coiled-coil region" evidence="1">
    <location>
        <begin position="603"/>
        <end position="656"/>
    </location>
</feature>
<feature type="region of interest" description="Disordered" evidence="2">
    <location>
        <begin position="1"/>
        <end position="32"/>
    </location>
</feature>
<evidence type="ECO:0000313" key="4">
    <source>
        <dbReference type="Proteomes" id="UP000069620"/>
    </source>
</evidence>
<dbReference type="Proteomes" id="UP000069620">
    <property type="component" value="Unassembled WGS sequence"/>
</dbReference>
<feature type="compositionally biased region" description="Basic and acidic residues" evidence="2">
    <location>
        <begin position="1"/>
        <end position="12"/>
    </location>
</feature>
<sequence length="1332" mass="140795">MSEPARAGREVTDALVAGRAQTRRPRPQPGATGLAALQRTAGNAAVNALLLGKLRAPGKEEIETALGEMRRDEPAVDTVEKGLKAAQAVGVPVELEGPKPPASALAVTTTGFGPASVAPKKPVPPPKPVPAKSALGKVAAAPAKRGSTAGAGGRAAVAALPGGGAAAGPAALSADQLLQPPVAPPGVKPAQDPAFGAVAGGVRSVAHDKRSHPAAGSKAKEAQDAAVAPSDDIAGQAKAAKVDTMDAQQAGAFDKKAFITAVKAAIEAKSPKTLKEADSYAESGKAGEVKGEIKGMVTQGKEGQAKDIEAATDAAPDTSKAVAKPVTPMGPEEQAPAPKVPADGAVPKPAPPEQLNLEAGKQQANQEMADADVDEKQLGESNEPQFQQALTDKKEAAAHADSAPAEYRKHEADTIDQSKNEAAAATTAGIAGMQGSKAAALAHLVADKGKTKSKDEAKRAEVTAKVQAIFAATEADVKKILDGIDPKVEKAFEEGEASARKSFETFVAAKMAAYKADRYSGWLGGLRWAKDKLVGMPDAVNRFYEAGRELYLKQMDTVISRVADIVGNDLTAAKKRIAAGRTEIASYVKSLPADLQKVGAEASKEINDKFEQLESDVNSKQDALVDTLATKYVEARKGLDDRIEELQAENKGLVDKAIGAIKAVIETIRKLTSMLMNTLARVASVVGDIVKHPVRFLGNLIDGVKGGIMRFKDNILEHLRKGLMTWLFGALAEGGVELPEKFDLQGIIKLLLSLFGLTWTNIRNRLVKQIGEPAMAAIEKGVEIFRTIASTGLAGLWQMLMDKLGDIKEMILEKVKDFVVTRIITAGITWLIGLLNPAAAFIKACKLIYDIIMFFVDNAERILKFVNTVIDSAVDIVRGNIGGVVAKIEDVLGQMVPILIGFLASAIGIGGIGEKIREIIATLQKPVNKAIDFVIKTGLKLAGPIIRGLKGIGSKVKAKVAAGKAWVKGKVDAGKEWAKGKIAAITGRHQTPFTVRQPEGGTERHTVTSTIGEDGHVKTIVASQPTELGVLLGLYRGRLAELPEQQGKQRPRSEAVTAMNNIDTATQELAAAKTPKDVEKANDKHARNLAKLLSIQAQFGQPNRARMAEEPRGGQQMTARITVCVPPRNLPTETQPEPPARTPLEMAGAVPRGTGATPPRGSGYELFNPDDRLPAESRNKPRGGVYVGTNEPNLTGLPQQREVVTHGWASGGAAFFRSNTGHTESQFDNFLEQQGSAFRERIVAIEIRSNLSPCTACTDMLVGIRRTLDKERAPADPSMPSGPKIPNAALTFAYGELYQPREGYNMPDRQAAQTTPSDLAKLRGARWLISGA</sequence>
<feature type="region of interest" description="Disordered" evidence="2">
    <location>
        <begin position="116"/>
        <end position="136"/>
    </location>
</feature>
<evidence type="ECO:0000313" key="3">
    <source>
        <dbReference type="EMBL" id="GAS91048.1"/>
    </source>
</evidence>
<keyword evidence="1" id="KW-0175">Coiled coil</keyword>
<feature type="region of interest" description="Disordered" evidence="2">
    <location>
        <begin position="1127"/>
        <end position="1185"/>
    </location>
</feature>
<gene>
    <name evidence="3" type="ORF">RMCB_5144</name>
</gene>
<dbReference type="EMBL" id="BCSX01000045">
    <property type="protein sequence ID" value="GAS91048.1"/>
    <property type="molecule type" value="Genomic_DNA"/>
</dbReference>